<gene>
    <name evidence="2" type="ORF">H9851_04815</name>
</gene>
<evidence type="ECO:0000256" key="1">
    <source>
        <dbReference type="SAM" id="Phobius"/>
    </source>
</evidence>
<keyword evidence="1" id="KW-0472">Membrane</keyword>
<dbReference type="EMBL" id="DXEW01000025">
    <property type="protein sequence ID" value="HIX50584.1"/>
    <property type="molecule type" value="Genomic_DNA"/>
</dbReference>
<reference evidence="2" key="2">
    <citation type="submission" date="2021-04" db="EMBL/GenBank/DDBJ databases">
        <authorList>
            <person name="Gilroy R."/>
        </authorList>
    </citation>
    <scope>NUCLEOTIDE SEQUENCE</scope>
    <source>
        <strain evidence="2">2189</strain>
    </source>
</reference>
<accession>A0A9D1W1D9</accession>
<sequence length="104" mass="11790">MPKLFPNRGGYGIMNAVQVRTLSGGRAGLSCAPSEKRGSFFVSEKMPYPPALLFFIGAAAMFWCNLRKKFVSMRQSHCIFFHLVVQCNKIGLGNGRREFIWREK</sequence>
<keyword evidence="1" id="KW-0812">Transmembrane</keyword>
<feature type="transmembrane region" description="Helical" evidence="1">
    <location>
        <begin position="48"/>
        <end position="66"/>
    </location>
</feature>
<proteinExistence type="predicted"/>
<comment type="caution">
    <text evidence="2">The sequence shown here is derived from an EMBL/GenBank/DDBJ whole genome shotgun (WGS) entry which is preliminary data.</text>
</comment>
<protein>
    <submittedName>
        <fullName evidence="2">Uncharacterized protein</fullName>
    </submittedName>
</protein>
<evidence type="ECO:0000313" key="3">
    <source>
        <dbReference type="Proteomes" id="UP000886847"/>
    </source>
</evidence>
<dbReference type="Proteomes" id="UP000886847">
    <property type="component" value="Unassembled WGS sequence"/>
</dbReference>
<reference evidence="2" key="1">
    <citation type="journal article" date="2021" name="PeerJ">
        <title>Extensive microbial diversity within the chicken gut microbiome revealed by metagenomics and culture.</title>
        <authorList>
            <person name="Gilroy R."/>
            <person name="Ravi A."/>
            <person name="Getino M."/>
            <person name="Pursley I."/>
            <person name="Horton D.L."/>
            <person name="Alikhan N.F."/>
            <person name="Baker D."/>
            <person name="Gharbi K."/>
            <person name="Hall N."/>
            <person name="Watson M."/>
            <person name="Adriaenssens E.M."/>
            <person name="Foster-Nyarko E."/>
            <person name="Jarju S."/>
            <person name="Secka A."/>
            <person name="Antonio M."/>
            <person name="Oren A."/>
            <person name="Chaudhuri R.R."/>
            <person name="La Ragione R."/>
            <person name="Hildebrand F."/>
            <person name="Pallen M.J."/>
        </authorList>
    </citation>
    <scope>NUCLEOTIDE SEQUENCE</scope>
    <source>
        <strain evidence="2">2189</strain>
    </source>
</reference>
<dbReference type="AlphaFoldDB" id="A0A9D1W1D9"/>
<organism evidence="2 3">
    <name type="scientific">Candidatus Borkfalkia faecavium</name>
    <dbReference type="NCBI Taxonomy" id="2838508"/>
    <lineage>
        <taxon>Bacteria</taxon>
        <taxon>Bacillati</taxon>
        <taxon>Bacillota</taxon>
        <taxon>Clostridia</taxon>
        <taxon>Christensenellales</taxon>
        <taxon>Christensenellaceae</taxon>
        <taxon>Candidatus Borkfalkia</taxon>
    </lineage>
</organism>
<keyword evidence="1" id="KW-1133">Transmembrane helix</keyword>
<name>A0A9D1W1D9_9FIRM</name>
<evidence type="ECO:0000313" key="2">
    <source>
        <dbReference type="EMBL" id="HIX50584.1"/>
    </source>
</evidence>